<feature type="domain" description="Quinolinate phosphoribosyl transferase C-terminal" evidence="8">
    <location>
        <begin position="116"/>
        <end position="306"/>
    </location>
</feature>
<dbReference type="SUPFAM" id="SSF54675">
    <property type="entry name" value="Nicotinate/Quinolinate PRTase N-terminal domain-like"/>
    <property type="match status" value="1"/>
</dbReference>
<sequence>MFIANEKDIKEGLTTDVYFVRTEEILRKKGIDNYVVADFTVQWLKYPWGVFVGLPEVIEVLEGRHISLYALPEGSIFKSRDEKGFPVPVMVIEGPYLEFARFETPLLGFICEASGIATKTARLRKIAKDKTILSFGIRRMHPAIAPMIDRSAYIGGCDGVSSLIGAKTIGKSPTGTIPHALIINMDGIVKAVKAFDEIIDPSVPRLALVDTFQDEKFESLLAAETLGKKLYGVRLDTPGSRRGSIVDIAREVRWELDLRGFNRVKILVSGGLDEESVRALTESGVVDGFGVGTAISNADTIDFAMDIVEVNGKPIAKRGKYSGRKKVYRRFENGRVLYEVKKFDESILGEDMLVPVILDGKVVYKERTIDEIRNYVLEQLSKIEEL</sequence>
<keyword evidence="4 10" id="KW-0436">Ligase</keyword>
<evidence type="ECO:0000256" key="1">
    <source>
        <dbReference type="ARBA" id="ARBA00004952"/>
    </source>
</evidence>
<dbReference type="EMBL" id="DTHV01000057">
    <property type="protein sequence ID" value="HGW60175.1"/>
    <property type="molecule type" value="Genomic_DNA"/>
</dbReference>
<gene>
    <name evidence="10" type="ORF">ENV82_01865</name>
</gene>
<evidence type="ECO:0000256" key="5">
    <source>
        <dbReference type="ARBA" id="ARBA00022642"/>
    </source>
</evidence>
<reference evidence="10" key="1">
    <citation type="journal article" date="2020" name="mSystems">
        <title>Genome- and Community-Level Interaction Insights into Carbon Utilization and Element Cycling Functions of Hydrothermarchaeota in Hydrothermal Sediment.</title>
        <authorList>
            <person name="Zhou Z."/>
            <person name="Liu Y."/>
            <person name="Xu W."/>
            <person name="Pan J."/>
            <person name="Luo Z.H."/>
            <person name="Li M."/>
        </authorList>
    </citation>
    <scope>NUCLEOTIDE SEQUENCE [LARGE SCALE GENOMIC DNA]</scope>
    <source>
        <strain evidence="10">SpSt-794</strain>
    </source>
</reference>
<dbReference type="Gene3D" id="3.20.20.70">
    <property type="entry name" value="Aldolase class I"/>
    <property type="match status" value="1"/>
</dbReference>
<dbReference type="GO" id="GO:0009435">
    <property type="term" value="P:NAD+ biosynthetic process"/>
    <property type="evidence" value="ECO:0007669"/>
    <property type="project" value="UniProtKB-UniPathway"/>
</dbReference>
<feature type="domain" description="Quinolinate phosphoribosyl transferase N-terminal" evidence="9">
    <location>
        <begin position="16"/>
        <end position="114"/>
    </location>
</feature>
<dbReference type="PANTHER" id="PTHR43202:SF1">
    <property type="entry name" value="NICOTINATE PHOSPHORIBOSYLTRANSFERASE"/>
    <property type="match status" value="1"/>
</dbReference>
<dbReference type="AlphaFoldDB" id="A0A7C4Y069"/>
<dbReference type="UniPathway" id="UPA00253">
    <property type="reaction ID" value="UER00457"/>
</dbReference>
<evidence type="ECO:0000256" key="4">
    <source>
        <dbReference type="ARBA" id="ARBA00022598"/>
    </source>
</evidence>
<dbReference type="InterPro" id="IPR053190">
    <property type="entry name" value="NAPRTase-like"/>
</dbReference>
<comment type="catalytic activity">
    <reaction evidence="7">
        <text>5-phospho-alpha-D-ribose 1-diphosphate + nicotinate + ATP + H2O = nicotinate beta-D-ribonucleotide + ADP + phosphate + diphosphate</text>
        <dbReference type="Rhea" id="RHEA:36163"/>
        <dbReference type="ChEBI" id="CHEBI:15377"/>
        <dbReference type="ChEBI" id="CHEBI:30616"/>
        <dbReference type="ChEBI" id="CHEBI:32544"/>
        <dbReference type="ChEBI" id="CHEBI:33019"/>
        <dbReference type="ChEBI" id="CHEBI:43474"/>
        <dbReference type="ChEBI" id="CHEBI:57502"/>
        <dbReference type="ChEBI" id="CHEBI:58017"/>
        <dbReference type="ChEBI" id="CHEBI:456216"/>
        <dbReference type="EC" id="6.3.4.21"/>
    </reaction>
</comment>
<evidence type="ECO:0000256" key="3">
    <source>
        <dbReference type="ARBA" id="ARBA00022553"/>
    </source>
</evidence>
<dbReference type="GO" id="GO:0004516">
    <property type="term" value="F:nicotinate phosphoribosyltransferase activity"/>
    <property type="evidence" value="ECO:0007669"/>
    <property type="project" value="UniProtKB-EC"/>
</dbReference>
<evidence type="ECO:0000313" key="10">
    <source>
        <dbReference type="EMBL" id="HGW60175.1"/>
    </source>
</evidence>
<dbReference type="EC" id="6.3.4.21" evidence="2"/>
<dbReference type="PANTHER" id="PTHR43202">
    <property type="entry name" value="NICOTINATE-NUCLEOTIDE PYROPHOSPHORYLASE"/>
    <property type="match status" value="1"/>
</dbReference>
<keyword evidence="3" id="KW-0597">Phosphoprotein</keyword>
<comment type="pathway">
    <text evidence="1">Cofactor biosynthesis; NAD(+) biosynthesis; nicotinate D-ribonucleotide from nicotinate: step 1/1.</text>
</comment>
<protein>
    <recommendedName>
        <fullName evidence="2">nicotinate phosphoribosyltransferase</fullName>
        <ecNumber evidence="2">6.3.4.21</ecNumber>
    </recommendedName>
</protein>
<dbReference type="CDD" id="cd01571">
    <property type="entry name" value="NAPRTase_B"/>
    <property type="match status" value="1"/>
</dbReference>
<keyword evidence="5" id="KW-0662">Pyridine nucleotide biosynthesis</keyword>
<dbReference type="InterPro" id="IPR013785">
    <property type="entry name" value="Aldolase_TIM"/>
</dbReference>
<dbReference type="Pfam" id="PF02749">
    <property type="entry name" value="QRPTase_N"/>
    <property type="match status" value="1"/>
</dbReference>
<dbReference type="InterPro" id="IPR022412">
    <property type="entry name" value="Quinolinate_PRibosylTrfase_N"/>
</dbReference>
<proteinExistence type="predicted"/>
<dbReference type="InterPro" id="IPR007229">
    <property type="entry name" value="Nic_PRibTrfase-Fam"/>
</dbReference>
<dbReference type="Pfam" id="PF01729">
    <property type="entry name" value="QRPTase_C"/>
    <property type="match status" value="1"/>
</dbReference>
<dbReference type="InterPro" id="IPR037128">
    <property type="entry name" value="Quinolinate_PRibosylTase_N_sf"/>
</dbReference>
<evidence type="ECO:0000256" key="2">
    <source>
        <dbReference type="ARBA" id="ARBA00013236"/>
    </source>
</evidence>
<dbReference type="Gene3D" id="3.90.1170.20">
    <property type="entry name" value="Quinolinate phosphoribosyl transferase, N-terminal domain"/>
    <property type="match status" value="1"/>
</dbReference>
<comment type="caution">
    <text evidence="10">The sequence shown here is derived from an EMBL/GenBank/DDBJ whole genome shotgun (WGS) entry which is preliminary data.</text>
</comment>
<dbReference type="InterPro" id="IPR002638">
    <property type="entry name" value="Quinolinate_PRibosylTrfase_C"/>
</dbReference>
<keyword evidence="6 10" id="KW-0808">Transferase</keyword>
<dbReference type="SUPFAM" id="SSF51690">
    <property type="entry name" value="Nicotinate/Quinolinate PRTase C-terminal domain-like"/>
    <property type="match status" value="1"/>
</dbReference>
<name>A0A7C4Y069_9BACT</name>
<dbReference type="GO" id="GO:0004514">
    <property type="term" value="F:nicotinate-nucleotide diphosphorylase (carboxylating) activity"/>
    <property type="evidence" value="ECO:0007669"/>
    <property type="project" value="InterPro"/>
</dbReference>
<dbReference type="InterPro" id="IPR035809">
    <property type="entry name" value="NAPRTase_arc-type"/>
</dbReference>
<evidence type="ECO:0000259" key="8">
    <source>
        <dbReference type="Pfam" id="PF01729"/>
    </source>
</evidence>
<keyword evidence="10" id="KW-0328">Glycosyltransferase</keyword>
<dbReference type="PIRSF" id="PIRSF000484">
    <property type="entry name" value="NAPRT"/>
    <property type="match status" value="1"/>
</dbReference>
<dbReference type="NCBIfam" id="NF006415">
    <property type="entry name" value="PRK08662.1"/>
    <property type="match status" value="1"/>
</dbReference>
<evidence type="ECO:0000256" key="7">
    <source>
        <dbReference type="ARBA" id="ARBA00048668"/>
    </source>
</evidence>
<dbReference type="InterPro" id="IPR036068">
    <property type="entry name" value="Nicotinate_pribotase-like_C"/>
</dbReference>
<organism evidence="10">
    <name type="scientific">Caldisericum exile</name>
    <dbReference type="NCBI Taxonomy" id="693075"/>
    <lineage>
        <taxon>Bacteria</taxon>
        <taxon>Pseudomonadati</taxon>
        <taxon>Caldisericota/Cryosericota group</taxon>
        <taxon>Caldisericota</taxon>
        <taxon>Caldisericia</taxon>
        <taxon>Caldisericales</taxon>
        <taxon>Caldisericaceae</taxon>
        <taxon>Caldisericum</taxon>
    </lineage>
</organism>
<accession>A0A7C4Y069</accession>
<evidence type="ECO:0000256" key="6">
    <source>
        <dbReference type="ARBA" id="ARBA00022679"/>
    </source>
</evidence>
<evidence type="ECO:0000259" key="9">
    <source>
        <dbReference type="Pfam" id="PF02749"/>
    </source>
</evidence>